<name>A0A357VQG5_9THEO</name>
<accession>A0A357VQG5</accession>
<proteinExistence type="predicted"/>
<dbReference type="AlphaFoldDB" id="A0A357VQG5"/>
<comment type="caution">
    <text evidence="1">The sequence shown here is derived from an EMBL/GenBank/DDBJ whole genome shotgun (WGS) entry which is preliminary data.</text>
</comment>
<gene>
    <name evidence="1" type="ORF">DEA61_08790</name>
</gene>
<reference evidence="1 2" key="1">
    <citation type="journal article" date="2018" name="Nat. Biotechnol.">
        <title>A standardized bacterial taxonomy based on genome phylogeny substantially revises the tree of life.</title>
        <authorList>
            <person name="Parks D.H."/>
            <person name="Chuvochina M."/>
            <person name="Waite D.W."/>
            <person name="Rinke C."/>
            <person name="Skarshewski A."/>
            <person name="Chaumeil P.A."/>
            <person name="Hugenholtz P."/>
        </authorList>
    </citation>
    <scope>NUCLEOTIDE SEQUENCE [LARGE SCALE GENOMIC DNA]</scope>
    <source>
        <strain evidence="1">UBA12544</strain>
    </source>
</reference>
<organism evidence="1 2">
    <name type="scientific">Caldanaerobacter subterraneus</name>
    <dbReference type="NCBI Taxonomy" id="911092"/>
    <lineage>
        <taxon>Bacteria</taxon>
        <taxon>Bacillati</taxon>
        <taxon>Bacillota</taxon>
        <taxon>Clostridia</taxon>
        <taxon>Thermoanaerobacterales</taxon>
        <taxon>Thermoanaerobacteraceae</taxon>
        <taxon>Caldanaerobacter</taxon>
    </lineage>
</organism>
<feature type="non-terminal residue" evidence="1">
    <location>
        <position position="1"/>
    </location>
</feature>
<evidence type="ECO:0000313" key="1">
    <source>
        <dbReference type="EMBL" id="HBT49891.1"/>
    </source>
</evidence>
<dbReference type="Proteomes" id="UP000264445">
    <property type="component" value="Unassembled WGS sequence"/>
</dbReference>
<evidence type="ECO:0000313" key="2">
    <source>
        <dbReference type="Proteomes" id="UP000264445"/>
    </source>
</evidence>
<protein>
    <submittedName>
        <fullName evidence="1">HD-GYP domain-containing protein</fullName>
    </submittedName>
</protein>
<sequence length="33" mass="3933">DVLKESKGQFDEELLDIFLRYINKSYVDTVKNI</sequence>
<dbReference type="EMBL" id="DOLB01000132">
    <property type="protein sequence ID" value="HBT49891.1"/>
    <property type="molecule type" value="Genomic_DNA"/>
</dbReference>